<dbReference type="Proteomes" id="UP000271705">
    <property type="component" value="Unassembled WGS sequence"/>
</dbReference>
<evidence type="ECO:0000313" key="2">
    <source>
        <dbReference type="Proteomes" id="UP000271705"/>
    </source>
</evidence>
<sequence>MNASDDVELRVQYTPANTDDEDAATPDPHNLIGLLDQIGCGAVADGQPWPERPRAARLFCSVTE</sequence>
<protein>
    <submittedName>
        <fullName evidence="1">Uncharacterized protein</fullName>
    </submittedName>
</protein>
<dbReference type="EMBL" id="RXLZ01000018">
    <property type="protein sequence ID" value="RTQ89976.1"/>
    <property type="molecule type" value="Genomic_DNA"/>
</dbReference>
<dbReference type="RefSeq" id="WP_126928666.1">
    <property type="nucleotide sequence ID" value="NZ_RXLZ01000018.1"/>
</dbReference>
<reference evidence="1 2" key="1">
    <citation type="submission" date="2018-12" db="EMBL/GenBank/DDBJ databases">
        <authorList>
            <person name="Kartti S."/>
            <person name="Manni A."/>
            <person name="Chemao El Fihri M.W."/>
            <person name="Laamarti M."/>
            <person name="Temsamani L."/>
            <person name="El Jamali J.E."/>
            <person name="Ouadghiri M."/>
            <person name="Ibrahimi A."/>
            <person name="Filati-Maltouf A."/>
        </authorList>
    </citation>
    <scope>NUCLEOTIDE SEQUENCE [LARGE SCALE GENOMIC DNA]</scope>
    <source>
        <strain evidence="1 2">MDMC339</strain>
    </source>
</reference>
<comment type="caution">
    <text evidence="1">The sequence shown here is derived from an EMBL/GenBank/DDBJ whole genome shotgun (WGS) entry which is preliminary data.</text>
</comment>
<dbReference type="AlphaFoldDB" id="A0A3S0HIE9"/>
<proteinExistence type="predicted"/>
<gene>
    <name evidence="1" type="ORF">EKL94_07895</name>
</gene>
<organism evidence="1 2">
    <name type="scientific">Stenotrophomonas maltophilia</name>
    <name type="common">Pseudomonas maltophilia</name>
    <name type="synonym">Xanthomonas maltophilia</name>
    <dbReference type="NCBI Taxonomy" id="40324"/>
    <lineage>
        <taxon>Bacteria</taxon>
        <taxon>Pseudomonadati</taxon>
        <taxon>Pseudomonadota</taxon>
        <taxon>Gammaproteobacteria</taxon>
        <taxon>Lysobacterales</taxon>
        <taxon>Lysobacteraceae</taxon>
        <taxon>Stenotrophomonas</taxon>
        <taxon>Stenotrophomonas maltophilia group</taxon>
    </lineage>
</organism>
<accession>A0A3S0HIE9</accession>
<name>A0A3S0HIE9_STEMA</name>
<evidence type="ECO:0000313" key="1">
    <source>
        <dbReference type="EMBL" id="RTQ89976.1"/>
    </source>
</evidence>